<keyword evidence="1" id="KW-0812">Transmembrane</keyword>
<gene>
    <name evidence="2" type="ORF">HDC09523</name>
</gene>
<evidence type="ECO:0000313" key="2">
    <source>
        <dbReference type="EMBL" id="DAA02917.1"/>
    </source>
</evidence>
<proteinExistence type="predicted"/>
<evidence type="ECO:0000256" key="1">
    <source>
        <dbReference type="SAM" id="Phobius"/>
    </source>
</evidence>
<reference evidence="2" key="1">
    <citation type="journal article" date="2003" name="Genome Biol.">
        <title>An integrated gene annotation and transcriptional profiling approach towards the full gene content of the Drosophila genome.</title>
        <authorList>
            <person name="Hild M."/>
            <person name="Beckmann B."/>
            <person name="Haas S.A."/>
            <person name="Koch B."/>
            <person name="Solovyev V."/>
            <person name="Busold C."/>
            <person name="Fellenberg K."/>
            <person name="Boutros M."/>
            <person name="Vingron M."/>
            <person name="Sauer F."/>
            <person name="Hoheisel J.D."/>
            <person name="Paro R."/>
        </authorList>
    </citation>
    <scope>NUCLEOTIDE SEQUENCE</scope>
</reference>
<protein>
    <submittedName>
        <fullName evidence="2">HDC09523</fullName>
    </submittedName>
</protein>
<feature type="transmembrane region" description="Helical" evidence="1">
    <location>
        <begin position="126"/>
        <end position="151"/>
    </location>
</feature>
<keyword evidence="1" id="KW-0472">Membrane</keyword>
<dbReference type="EMBL" id="BK002072">
    <property type="protein sequence ID" value="DAA02917.1"/>
    <property type="molecule type" value="Genomic_DNA"/>
</dbReference>
<name>Q6ILE4_DROME</name>
<organism evidence="2">
    <name type="scientific">Drosophila melanogaster</name>
    <name type="common">Fruit fly</name>
    <dbReference type="NCBI Taxonomy" id="7227"/>
    <lineage>
        <taxon>Eukaryota</taxon>
        <taxon>Metazoa</taxon>
        <taxon>Ecdysozoa</taxon>
        <taxon>Arthropoda</taxon>
        <taxon>Hexapoda</taxon>
        <taxon>Insecta</taxon>
        <taxon>Pterygota</taxon>
        <taxon>Neoptera</taxon>
        <taxon>Endopterygota</taxon>
        <taxon>Diptera</taxon>
        <taxon>Brachycera</taxon>
        <taxon>Muscomorpha</taxon>
        <taxon>Ephydroidea</taxon>
        <taxon>Drosophilidae</taxon>
        <taxon>Drosophila</taxon>
        <taxon>Sophophora</taxon>
    </lineage>
</organism>
<dbReference type="AlphaFoldDB" id="Q6ILE4"/>
<keyword evidence="1" id="KW-1133">Transmembrane helix</keyword>
<accession>Q6ILE4</accession>
<sequence>MAISCHQANCCCRAKEPLQQHQQQQQQHPSNMLPLADRSLNKITFKFNCRGPISSPQPRDAGLLQSNLLLLLCLCGSNKLLSILPFVPQKAAPENLEPATWNRPYNSDQMGGGIRDRVIKVNLAAIYRHICFAVAVAAAAVASAGAATSVARRPAQRSCRHLLLPLVQLN</sequence>